<feature type="binding site" evidence="12">
    <location>
        <position position="131"/>
    </location>
    <ligand>
        <name>S-adenosyl-L-methionine</name>
        <dbReference type="ChEBI" id="CHEBI:59789"/>
    </ligand>
</feature>
<comment type="pathway">
    <text evidence="12">Cofactor biosynthesis; molybdopterin biosynthesis.</text>
</comment>
<feature type="binding site" evidence="12">
    <location>
        <position position="24"/>
    </location>
    <ligand>
        <name>GTP</name>
        <dbReference type="ChEBI" id="CHEBI:37565"/>
    </ligand>
</feature>
<feature type="binding site" evidence="12">
    <location>
        <position position="107"/>
    </location>
    <ligand>
        <name>GTP</name>
        <dbReference type="ChEBI" id="CHEBI:37565"/>
    </ligand>
</feature>
<proteinExistence type="inferred from homology"/>
<dbReference type="Proteomes" id="UP001142610">
    <property type="component" value="Unassembled WGS sequence"/>
</dbReference>
<dbReference type="AlphaFoldDB" id="A0A9X2RJN2"/>
<comment type="subunit">
    <text evidence="12">Monomer and homodimer.</text>
</comment>
<evidence type="ECO:0000256" key="11">
    <source>
        <dbReference type="ARBA" id="ARBA00048697"/>
    </source>
</evidence>
<evidence type="ECO:0000256" key="7">
    <source>
        <dbReference type="ARBA" id="ARBA00023014"/>
    </source>
</evidence>
<keyword evidence="3 12" id="KW-0949">S-adenosyl-L-methionine</keyword>
<dbReference type="InterPro" id="IPR006638">
    <property type="entry name" value="Elp3/MiaA/NifB-like_rSAM"/>
</dbReference>
<evidence type="ECO:0000256" key="3">
    <source>
        <dbReference type="ARBA" id="ARBA00022691"/>
    </source>
</evidence>
<keyword evidence="10 12" id="KW-0456">Lyase</keyword>
<dbReference type="InterPro" id="IPR007197">
    <property type="entry name" value="rSAM"/>
</dbReference>
<feature type="binding site" evidence="12">
    <location>
        <position position="167"/>
    </location>
    <ligand>
        <name>GTP</name>
        <dbReference type="ChEBI" id="CHEBI:37565"/>
    </ligand>
</feature>
<dbReference type="PROSITE" id="PS01305">
    <property type="entry name" value="MOAA_NIFB_PQQE"/>
    <property type="match status" value="1"/>
</dbReference>
<dbReference type="PANTHER" id="PTHR22960:SF0">
    <property type="entry name" value="MOLYBDENUM COFACTOR BIOSYNTHESIS PROTEIN 1"/>
    <property type="match status" value="1"/>
</dbReference>
<dbReference type="SMART" id="SM00729">
    <property type="entry name" value="Elp3"/>
    <property type="match status" value="1"/>
</dbReference>
<dbReference type="PROSITE" id="PS51918">
    <property type="entry name" value="RADICAL_SAM"/>
    <property type="match status" value="1"/>
</dbReference>
<evidence type="ECO:0000313" key="14">
    <source>
        <dbReference type="EMBL" id="MCQ8184862.1"/>
    </source>
</evidence>
<dbReference type="SFLD" id="SFLDG01067">
    <property type="entry name" value="SPASM/twitch_domain_containing"/>
    <property type="match status" value="1"/>
</dbReference>
<keyword evidence="7 12" id="KW-0411">Iron-sulfur</keyword>
<feature type="binding site" evidence="12">
    <location>
        <position position="38"/>
    </location>
    <ligand>
        <name>[4Fe-4S] cluster</name>
        <dbReference type="ChEBI" id="CHEBI:49883"/>
        <label>1</label>
        <note>4Fe-4S-S-AdoMet</note>
    </ligand>
</feature>
<dbReference type="GO" id="GO:0005525">
    <property type="term" value="F:GTP binding"/>
    <property type="evidence" value="ECO:0007669"/>
    <property type="project" value="UniProtKB-UniRule"/>
</dbReference>
<dbReference type="Pfam" id="PF04055">
    <property type="entry name" value="Radical_SAM"/>
    <property type="match status" value="1"/>
</dbReference>
<feature type="binding site" evidence="12">
    <location>
        <position position="264"/>
    </location>
    <ligand>
        <name>[4Fe-4S] cluster</name>
        <dbReference type="ChEBI" id="CHEBI:49883"/>
        <label>2</label>
        <note>4Fe-4S-substrate</note>
    </ligand>
</feature>
<feature type="binding site" evidence="12">
    <location>
        <position position="73"/>
    </location>
    <ligand>
        <name>GTP</name>
        <dbReference type="ChEBI" id="CHEBI:37565"/>
    </ligand>
</feature>
<dbReference type="EMBL" id="JANIBC010000002">
    <property type="protein sequence ID" value="MCQ8184862.1"/>
    <property type="molecule type" value="Genomic_DNA"/>
</dbReference>
<dbReference type="Gene3D" id="3.20.20.70">
    <property type="entry name" value="Aldolase class I"/>
    <property type="match status" value="1"/>
</dbReference>
<dbReference type="Pfam" id="PF06463">
    <property type="entry name" value="Mob_synth_C"/>
    <property type="match status" value="1"/>
</dbReference>
<keyword evidence="8 12" id="KW-0342">GTP-binding</keyword>
<sequence length="339" mass="37196">MAYDGQPIARPLTDGMGRTISYLRLSVTDRCDLRCTYCMAERPDFLPRRDLLTPDEIDRLAEAFISRGVSKLRLTGGEPLVRRDFAGIVRRLGRHVRSGALDELTLTTNATLLAQHAVLLADSGVRRINVSLDSLDPETYRRVTRGGDLSKALDGIGAAHQQGIRIKINVVALREDNAQELPGIIAWAHGEGHDVSIIEVMPMAETGVDRRRQFLPLSAVREELEKRWTLTPSAHRTGGPSRYWEVAETGGRLGFITPLTNNFCEGCNRVRVTATGRLVLCLGQEDGTDLRSVLRSGDGQALDDTIDRALLGKPERHGFEEAYAAGTQAVTRGMNTTGG</sequence>
<feature type="binding site" evidence="12">
    <location>
        <position position="201"/>
    </location>
    <ligand>
        <name>S-adenosyl-L-methionine</name>
        <dbReference type="ChEBI" id="CHEBI:59789"/>
    </ligand>
</feature>
<dbReference type="InterPro" id="IPR040064">
    <property type="entry name" value="MoaA-like"/>
</dbReference>
<evidence type="ECO:0000256" key="10">
    <source>
        <dbReference type="ARBA" id="ARBA00023239"/>
    </source>
</evidence>
<dbReference type="InterPro" id="IPR013785">
    <property type="entry name" value="Aldolase_TIM"/>
</dbReference>
<comment type="similarity">
    <text evidence="12">Belongs to the radical SAM superfamily. MoaA family.</text>
</comment>
<dbReference type="GO" id="GO:1904047">
    <property type="term" value="F:S-adenosyl-L-methionine binding"/>
    <property type="evidence" value="ECO:0007669"/>
    <property type="project" value="UniProtKB-UniRule"/>
</dbReference>
<dbReference type="GO" id="GO:0006777">
    <property type="term" value="P:Mo-molybdopterin cofactor biosynthetic process"/>
    <property type="evidence" value="ECO:0007669"/>
    <property type="project" value="UniProtKB-UniRule"/>
</dbReference>
<dbReference type="InterPro" id="IPR010505">
    <property type="entry name" value="MoaA_twitch"/>
</dbReference>
<feature type="binding site" evidence="12">
    <location>
        <position position="31"/>
    </location>
    <ligand>
        <name>[4Fe-4S] cluster</name>
        <dbReference type="ChEBI" id="CHEBI:49883"/>
        <label>1</label>
        <note>4Fe-4S-S-AdoMet</note>
    </ligand>
</feature>
<dbReference type="SUPFAM" id="SSF102114">
    <property type="entry name" value="Radical SAM enzymes"/>
    <property type="match status" value="1"/>
</dbReference>
<feature type="binding site" evidence="12">
    <location>
        <position position="281"/>
    </location>
    <ligand>
        <name>[4Fe-4S] cluster</name>
        <dbReference type="ChEBI" id="CHEBI:49883"/>
        <label>2</label>
        <note>4Fe-4S-substrate</note>
    </ligand>
</feature>
<dbReference type="CDD" id="cd01335">
    <property type="entry name" value="Radical_SAM"/>
    <property type="match status" value="1"/>
</dbReference>
<dbReference type="EC" id="4.1.99.22" evidence="1 12"/>
<dbReference type="GO" id="GO:0046872">
    <property type="term" value="F:metal ion binding"/>
    <property type="evidence" value="ECO:0007669"/>
    <property type="project" value="UniProtKB-KW"/>
</dbReference>
<comment type="function">
    <text evidence="12">Catalyzes the cyclization of GTP to (8S)-3',8-cyclo-7,8-dihydroguanosine 5'-triphosphate.</text>
</comment>
<feature type="binding site" evidence="12">
    <location>
        <position position="35"/>
    </location>
    <ligand>
        <name>[4Fe-4S] cluster</name>
        <dbReference type="ChEBI" id="CHEBI:49883"/>
        <label>1</label>
        <note>4Fe-4S-S-AdoMet</note>
    </ligand>
</feature>
<feature type="binding site" evidence="12">
    <location>
        <position position="37"/>
    </location>
    <ligand>
        <name>S-adenosyl-L-methionine</name>
        <dbReference type="ChEBI" id="CHEBI:59789"/>
    </ligand>
</feature>
<keyword evidence="4 12" id="KW-0479">Metal-binding</keyword>
<evidence type="ECO:0000259" key="13">
    <source>
        <dbReference type="PROSITE" id="PS51918"/>
    </source>
</evidence>
<gene>
    <name evidence="12 14" type="primary">moaA</name>
    <name evidence="14" type="ORF">NOG11_05610</name>
</gene>
<dbReference type="InterPro" id="IPR058240">
    <property type="entry name" value="rSAM_sf"/>
</dbReference>
<evidence type="ECO:0000256" key="6">
    <source>
        <dbReference type="ARBA" id="ARBA00023004"/>
    </source>
</evidence>
<dbReference type="InterPro" id="IPR013483">
    <property type="entry name" value="MoaA"/>
</dbReference>
<protein>
    <recommendedName>
        <fullName evidence="1 12">GTP 3',8-cyclase</fullName>
        <ecNumber evidence="1 12">4.1.99.22</ecNumber>
    </recommendedName>
    <alternativeName>
        <fullName evidence="12">Molybdenum cofactor biosynthesis protein A</fullName>
    </alternativeName>
</protein>
<dbReference type="SFLD" id="SFLDG01383">
    <property type="entry name" value="cyclic_pyranopterin_phosphate"/>
    <property type="match status" value="1"/>
</dbReference>
<organism evidence="14 15">
    <name type="scientific">Parvularcula maris</name>
    <dbReference type="NCBI Taxonomy" id="2965077"/>
    <lineage>
        <taxon>Bacteria</taxon>
        <taxon>Pseudomonadati</taxon>
        <taxon>Pseudomonadota</taxon>
        <taxon>Alphaproteobacteria</taxon>
        <taxon>Parvularculales</taxon>
        <taxon>Parvularculaceae</taxon>
        <taxon>Parvularcula</taxon>
    </lineage>
</organism>
<comment type="catalytic activity">
    <reaction evidence="11 12">
        <text>GTP + AH2 + S-adenosyl-L-methionine = (8S)-3',8-cyclo-7,8-dihydroguanosine 5'-triphosphate + 5'-deoxyadenosine + L-methionine + A + H(+)</text>
        <dbReference type="Rhea" id="RHEA:49576"/>
        <dbReference type="ChEBI" id="CHEBI:13193"/>
        <dbReference type="ChEBI" id="CHEBI:15378"/>
        <dbReference type="ChEBI" id="CHEBI:17319"/>
        <dbReference type="ChEBI" id="CHEBI:17499"/>
        <dbReference type="ChEBI" id="CHEBI:37565"/>
        <dbReference type="ChEBI" id="CHEBI:57844"/>
        <dbReference type="ChEBI" id="CHEBI:59789"/>
        <dbReference type="ChEBI" id="CHEBI:131766"/>
        <dbReference type="EC" id="4.1.99.22"/>
    </reaction>
</comment>
<evidence type="ECO:0000256" key="9">
    <source>
        <dbReference type="ARBA" id="ARBA00023150"/>
    </source>
</evidence>
<dbReference type="HAMAP" id="MF_01225_B">
    <property type="entry name" value="MoaA_B"/>
    <property type="match status" value="1"/>
</dbReference>
<keyword evidence="2 12" id="KW-0004">4Fe-4S</keyword>
<feature type="binding site" evidence="12">
    <location>
        <begin position="269"/>
        <end position="271"/>
    </location>
    <ligand>
        <name>GTP</name>
        <dbReference type="ChEBI" id="CHEBI:37565"/>
    </ligand>
</feature>
<keyword evidence="9 12" id="KW-0501">Molybdenum cofactor biosynthesis</keyword>
<evidence type="ECO:0000313" key="15">
    <source>
        <dbReference type="Proteomes" id="UP001142610"/>
    </source>
</evidence>
<dbReference type="GO" id="GO:0051539">
    <property type="term" value="F:4 iron, 4 sulfur cluster binding"/>
    <property type="evidence" value="ECO:0007669"/>
    <property type="project" value="UniProtKB-UniRule"/>
</dbReference>
<comment type="cofactor">
    <cofactor evidence="12">
        <name>[4Fe-4S] cluster</name>
        <dbReference type="ChEBI" id="CHEBI:49883"/>
    </cofactor>
    <text evidence="12">Binds 2 [4Fe-4S] clusters. Binds 1 [4Fe-4S] cluster coordinated with 3 cysteines and an exchangeable S-adenosyl-L-methionine and 1 [4Fe-4S] cluster coordinated with 3 cysteines and the GTP-derived substrate.</text>
</comment>
<feature type="binding site" evidence="12">
    <location>
        <position position="77"/>
    </location>
    <ligand>
        <name>S-adenosyl-L-methionine</name>
        <dbReference type="ChEBI" id="CHEBI:59789"/>
    </ligand>
</feature>
<keyword evidence="6 12" id="KW-0408">Iron</keyword>
<evidence type="ECO:0000256" key="8">
    <source>
        <dbReference type="ARBA" id="ARBA00023134"/>
    </source>
</evidence>
<dbReference type="SFLD" id="SFLDS00029">
    <property type="entry name" value="Radical_SAM"/>
    <property type="match status" value="1"/>
</dbReference>
<dbReference type="NCBIfam" id="TIGR02666">
    <property type="entry name" value="moaA"/>
    <property type="match status" value="1"/>
</dbReference>
<comment type="caution">
    <text evidence="14">The sequence shown here is derived from an EMBL/GenBank/DDBJ whole genome shotgun (WGS) entry which is preliminary data.</text>
</comment>
<keyword evidence="5 12" id="KW-0547">Nucleotide-binding</keyword>
<feature type="domain" description="Radical SAM core" evidence="13">
    <location>
        <begin position="15"/>
        <end position="241"/>
    </location>
</feature>
<dbReference type="GO" id="GO:0061799">
    <property type="term" value="F:cyclic pyranopterin monophosphate synthase activity"/>
    <property type="evidence" value="ECO:0007669"/>
    <property type="project" value="TreeGrafter"/>
</dbReference>
<dbReference type="InterPro" id="IPR050105">
    <property type="entry name" value="MoCo_biosynth_MoaA/MoaC"/>
</dbReference>
<evidence type="ECO:0000256" key="2">
    <source>
        <dbReference type="ARBA" id="ARBA00022485"/>
    </source>
</evidence>
<reference evidence="14" key="1">
    <citation type="submission" date="2022-07" db="EMBL/GenBank/DDBJ databases">
        <title>Parvularcula maris sp. nov., an algicidal bacterium isolated from seawater.</title>
        <authorList>
            <person name="Li F."/>
        </authorList>
    </citation>
    <scope>NUCLEOTIDE SEQUENCE</scope>
    <source>
        <strain evidence="14">BGMRC 0090</strain>
    </source>
</reference>
<evidence type="ECO:0000256" key="1">
    <source>
        <dbReference type="ARBA" id="ARBA00012167"/>
    </source>
</evidence>
<dbReference type="InterPro" id="IPR000385">
    <property type="entry name" value="MoaA_NifB_PqqE_Fe-S-bd_CS"/>
</dbReference>
<dbReference type="PANTHER" id="PTHR22960">
    <property type="entry name" value="MOLYBDOPTERIN COFACTOR SYNTHESIS PROTEIN A"/>
    <property type="match status" value="1"/>
</dbReference>
<evidence type="ECO:0000256" key="4">
    <source>
        <dbReference type="ARBA" id="ARBA00022723"/>
    </source>
</evidence>
<keyword evidence="15" id="KW-1185">Reference proteome</keyword>
<dbReference type="SFLD" id="SFLDG01386">
    <property type="entry name" value="main_SPASM_domain-containing"/>
    <property type="match status" value="1"/>
</dbReference>
<accession>A0A9X2RJN2</accession>
<name>A0A9X2RJN2_9PROT</name>
<evidence type="ECO:0000256" key="12">
    <source>
        <dbReference type="HAMAP-Rule" id="MF_01225"/>
    </source>
</evidence>
<evidence type="ECO:0000256" key="5">
    <source>
        <dbReference type="ARBA" id="ARBA00022741"/>
    </source>
</evidence>
<feature type="binding site" evidence="12">
    <location>
        <position position="267"/>
    </location>
    <ligand>
        <name>[4Fe-4S] cluster</name>
        <dbReference type="ChEBI" id="CHEBI:49883"/>
        <label>2</label>
        <note>4Fe-4S-substrate</note>
    </ligand>
</feature>
<dbReference type="GO" id="GO:0061798">
    <property type="term" value="F:GTP 3',8'-cyclase activity"/>
    <property type="evidence" value="ECO:0007669"/>
    <property type="project" value="UniProtKB-UniRule"/>
</dbReference>
<dbReference type="RefSeq" id="WP_256618712.1">
    <property type="nucleotide sequence ID" value="NZ_JANIBC010000002.1"/>
</dbReference>
<dbReference type="CDD" id="cd21117">
    <property type="entry name" value="Twitch_MoaA"/>
    <property type="match status" value="1"/>
</dbReference>